<accession>A0ABP9VJR6</accession>
<feature type="repeat" description="TPR" evidence="1">
    <location>
        <begin position="51"/>
        <end position="84"/>
    </location>
</feature>
<dbReference type="Proteomes" id="UP001416858">
    <property type="component" value="Unassembled WGS sequence"/>
</dbReference>
<dbReference type="PANTHER" id="PTHR44809:SF1">
    <property type="entry name" value="PROTEIN O-MANNOSYL-TRANSFERASE TMTC1"/>
    <property type="match status" value="1"/>
</dbReference>
<proteinExistence type="predicted"/>
<keyword evidence="1" id="KW-0802">TPR repeat</keyword>
<name>A0ABP9VJR6_9BACT</name>
<dbReference type="Gene3D" id="1.25.40.10">
    <property type="entry name" value="Tetratricopeptide repeat domain"/>
    <property type="match status" value="1"/>
</dbReference>
<dbReference type="PROSITE" id="PS50005">
    <property type="entry name" value="TPR"/>
    <property type="match status" value="2"/>
</dbReference>
<dbReference type="RefSeq" id="WP_345682465.1">
    <property type="nucleotide sequence ID" value="NZ_BAABRO010000001.1"/>
</dbReference>
<evidence type="ECO:0000313" key="2">
    <source>
        <dbReference type="EMBL" id="GAA5505441.1"/>
    </source>
</evidence>
<dbReference type="PANTHER" id="PTHR44809">
    <property type="match status" value="1"/>
</dbReference>
<dbReference type="InterPro" id="IPR019734">
    <property type="entry name" value="TPR_rpt"/>
</dbReference>
<keyword evidence="3" id="KW-1185">Reference proteome</keyword>
<sequence length="201" mass="21679">MSQLGVALPAMKPGDDRELKIIAAEQMAKHGYWDEAVELYLDAESIAPKKPKLDAQLAPALAGAGQYPQSIERYRRLIKINPKDAELANNFAFTLMESGDLVAAESEFRRALTLDPQSENAAVNLALLIARQQRYDDALSVLIPAIGEAAAHHNLGVIAIEVGDEHSARHHFAKAASLPGAPKATQEFIAAISKSSMTTVK</sequence>
<gene>
    <name evidence="2" type="ORF">Rcae01_00886</name>
</gene>
<dbReference type="SUPFAM" id="SSF48452">
    <property type="entry name" value="TPR-like"/>
    <property type="match status" value="1"/>
</dbReference>
<dbReference type="SMART" id="SM00028">
    <property type="entry name" value="TPR"/>
    <property type="match status" value="3"/>
</dbReference>
<feature type="repeat" description="TPR" evidence="1">
    <location>
        <begin position="85"/>
        <end position="118"/>
    </location>
</feature>
<dbReference type="InterPro" id="IPR052943">
    <property type="entry name" value="TMTC_O-mannosyl-trnsfr"/>
</dbReference>
<reference evidence="2 3" key="1">
    <citation type="submission" date="2024-02" db="EMBL/GenBank/DDBJ databases">
        <title>Rhodopirellula caenicola NBRC 110016.</title>
        <authorList>
            <person name="Ichikawa N."/>
            <person name="Katano-Makiyama Y."/>
            <person name="Hidaka K."/>
        </authorList>
    </citation>
    <scope>NUCLEOTIDE SEQUENCE [LARGE SCALE GENOMIC DNA]</scope>
    <source>
        <strain evidence="2 3">NBRC 110016</strain>
    </source>
</reference>
<dbReference type="InterPro" id="IPR011990">
    <property type="entry name" value="TPR-like_helical_dom_sf"/>
</dbReference>
<evidence type="ECO:0008006" key="4">
    <source>
        <dbReference type="Google" id="ProtNLM"/>
    </source>
</evidence>
<dbReference type="EMBL" id="BAABRO010000001">
    <property type="protein sequence ID" value="GAA5505441.1"/>
    <property type="molecule type" value="Genomic_DNA"/>
</dbReference>
<comment type="caution">
    <text evidence="2">The sequence shown here is derived from an EMBL/GenBank/DDBJ whole genome shotgun (WGS) entry which is preliminary data.</text>
</comment>
<evidence type="ECO:0000313" key="3">
    <source>
        <dbReference type="Proteomes" id="UP001416858"/>
    </source>
</evidence>
<evidence type="ECO:0000256" key="1">
    <source>
        <dbReference type="PROSITE-ProRule" id="PRU00339"/>
    </source>
</evidence>
<dbReference type="Pfam" id="PF13432">
    <property type="entry name" value="TPR_16"/>
    <property type="match status" value="1"/>
</dbReference>
<organism evidence="2 3">
    <name type="scientific">Novipirellula caenicola</name>
    <dbReference type="NCBI Taxonomy" id="1536901"/>
    <lineage>
        <taxon>Bacteria</taxon>
        <taxon>Pseudomonadati</taxon>
        <taxon>Planctomycetota</taxon>
        <taxon>Planctomycetia</taxon>
        <taxon>Pirellulales</taxon>
        <taxon>Pirellulaceae</taxon>
        <taxon>Novipirellula</taxon>
    </lineage>
</organism>
<protein>
    <recommendedName>
        <fullName evidence="4">Tetratricopeptide repeat protein</fullName>
    </recommendedName>
</protein>